<dbReference type="InterPro" id="IPR015526">
    <property type="entry name" value="Frizzled/SFRP"/>
</dbReference>
<comment type="subcellular location">
    <subcellularLocation>
        <location evidence="1">Membrane</location>
        <topology evidence="1">Multi-pass membrane protein</topology>
    </subcellularLocation>
</comment>
<feature type="domain" description="FZ" evidence="12">
    <location>
        <begin position="19"/>
        <end position="140"/>
    </location>
</feature>
<dbReference type="GO" id="GO:0035567">
    <property type="term" value="P:non-canonical Wnt signaling pathway"/>
    <property type="evidence" value="ECO:0007669"/>
    <property type="project" value="TreeGrafter"/>
</dbReference>
<evidence type="ECO:0000313" key="15">
    <source>
        <dbReference type="Proteomes" id="UP000494206"/>
    </source>
</evidence>
<dbReference type="Proteomes" id="UP000494206">
    <property type="component" value="Unassembled WGS sequence"/>
</dbReference>
<keyword evidence="4 10" id="KW-0812">Transmembrane</keyword>
<dbReference type="InterPro" id="IPR036790">
    <property type="entry name" value="Frizzled_dom_sf"/>
</dbReference>
<evidence type="ECO:0000256" key="8">
    <source>
        <dbReference type="ARBA" id="ARBA00023170"/>
    </source>
</evidence>
<evidence type="ECO:0000256" key="11">
    <source>
        <dbReference type="SAM" id="SignalP"/>
    </source>
</evidence>
<evidence type="ECO:0000313" key="14">
    <source>
        <dbReference type="EMBL" id="CAB3408291.1"/>
    </source>
</evidence>
<feature type="disulfide bond" evidence="9">
    <location>
        <begin position="69"/>
        <end position="107"/>
    </location>
</feature>
<evidence type="ECO:0000256" key="9">
    <source>
        <dbReference type="PROSITE-ProRule" id="PRU00090"/>
    </source>
</evidence>
<keyword evidence="6 10" id="KW-0472">Membrane</keyword>
<dbReference type="OrthoDB" id="10053709at2759"/>
<dbReference type="GO" id="GO:0017147">
    <property type="term" value="F:Wnt-protein binding"/>
    <property type="evidence" value="ECO:0007669"/>
    <property type="project" value="TreeGrafter"/>
</dbReference>
<dbReference type="PANTHER" id="PTHR11309">
    <property type="entry name" value="FRIZZLED"/>
    <property type="match status" value="1"/>
</dbReference>
<feature type="chain" id="PRO_5035871510" description="Frizzled-4" evidence="11">
    <location>
        <begin position="22"/>
        <end position="509"/>
    </location>
</feature>
<proteinExistence type="inferred from homology"/>
<dbReference type="Gene3D" id="1.20.1070.10">
    <property type="entry name" value="Rhodopsin 7-helix transmembrane proteins"/>
    <property type="match status" value="1"/>
</dbReference>
<dbReference type="InterPro" id="IPR020067">
    <property type="entry name" value="Frizzled_dom"/>
</dbReference>
<evidence type="ECO:0000256" key="1">
    <source>
        <dbReference type="ARBA" id="ARBA00004141"/>
    </source>
</evidence>
<feature type="transmembrane region" description="Helical" evidence="10">
    <location>
        <begin position="202"/>
        <end position="223"/>
    </location>
</feature>
<feature type="disulfide bond" evidence="9">
    <location>
        <begin position="96"/>
        <end position="137"/>
    </location>
</feature>
<organism evidence="14 15">
    <name type="scientific">Caenorhabditis bovis</name>
    <dbReference type="NCBI Taxonomy" id="2654633"/>
    <lineage>
        <taxon>Eukaryota</taxon>
        <taxon>Metazoa</taxon>
        <taxon>Ecdysozoa</taxon>
        <taxon>Nematoda</taxon>
        <taxon>Chromadorea</taxon>
        <taxon>Rhabditida</taxon>
        <taxon>Rhabditina</taxon>
        <taxon>Rhabditomorpha</taxon>
        <taxon>Rhabditoidea</taxon>
        <taxon>Rhabditidae</taxon>
        <taxon>Peloderinae</taxon>
        <taxon>Caenorhabditis</taxon>
    </lineage>
</organism>
<dbReference type="GO" id="GO:0042813">
    <property type="term" value="F:Wnt receptor activity"/>
    <property type="evidence" value="ECO:0007669"/>
    <property type="project" value="TreeGrafter"/>
</dbReference>
<keyword evidence="7 9" id="KW-1015">Disulfide bond</keyword>
<dbReference type="InterPro" id="IPR017981">
    <property type="entry name" value="GPCR_2-like_7TM"/>
</dbReference>
<dbReference type="EMBL" id="CADEPM010000007">
    <property type="protein sequence ID" value="CAB3408291.1"/>
    <property type="molecule type" value="Genomic_DNA"/>
</dbReference>
<dbReference type="Pfam" id="PF01534">
    <property type="entry name" value="Frizzled"/>
    <property type="match status" value="1"/>
</dbReference>
<dbReference type="SUPFAM" id="SSF63501">
    <property type="entry name" value="Frizzled cysteine-rich domain"/>
    <property type="match status" value="1"/>
</dbReference>
<name>A0A8S1F7P6_9PELO</name>
<dbReference type="GO" id="GO:0005886">
    <property type="term" value="C:plasma membrane"/>
    <property type="evidence" value="ECO:0007669"/>
    <property type="project" value="TreeGrafter"/>
</dbReference>
<keyword evidence="11" id="KW-0732">Signal</keyword>
<feature type="transmembrane region" description="Helical" evidence="10">
    <location>
        <begin position="235"/>
        <end position="257"/>
    </location>
</feature>
<feature type="disulfide bond" evidence="9">
    <location>
        <begin position="32"/>
        <end position="78"/>
    </location>
</feature>
<dbReference type="GO" id="GO:0060070">
    <property type="term" value="P:canonical Wnt signaling pathway"/>
    <property type="evidence" value="ECO:0007669"/>
    <property type="project" value="TreeGrafter"/>
</dbReference>
<evidence type="ECO:0000256" key="5">
    <source>
        <dbReference type="ARBA" id="ARBA00022989"/>
    </source>
</evidence>
<feature type="signal peptide" evidence="11">
    <location>
        <begin position="1"/>
        <end position="21"/>
    </location>
</feature>
<dbReference type="Pfam" id="PF01392">
    <property type="entry name" value="Fz"/>
    <property type="match status" value="1"/>
</dbReference>
<dbReference type="PROSITE" id="PS50261">
    <property type="entry name" value="G_PROTEIN_RECEP_F2_4"/>
    <property type="match status" value="1"/>
</dbReference>
<keyword evidence="3" id="KW-0217">Developmental protein</keyword>
<evidence type="ECO:0000256" key="7">
    <source>
        <dbReference type="ARBA" id="ARBA00023157"/>
    </source>
</evidence>
<feature type="disulfide bond" evidence="9">
    <location>
        <begin position="100"/>
        <end position="124"/>
    </location>
</feature>
<evidence type="ECO:0000256" key="3">
    <source>
        <dbReference type="ARBA" id="ARBA00022473"/>
    </source>
</evidence>
<keyword evidence="15" id="KW-1185">Reference proteome</keyword>
<dbReference type="SMART" id="SM01330">
    <property type="entry name" value="Frizzled"/>
    <property type="match status" value="1"/>
</dbReference>
<dbReference type="InterPro" id="IPR000539">
    <property type="entry name" value="Frizzled/Smoothened_7TM"/>
</dbReference>
<feature type="transmembrane region" description="Helical" evidence="10">
    <location>
        <begin position="400"/>
        <end position="421"/>
    </location>
</feature>
<evidence type="ECO:0000259" key="13">
    <source>
        <dbReference type="PROSITE" id="PS50261"/>
    </source>
</evidence>
<sequence length="509" mass="56552">MRNLLLPPVILLLSSWRAARAQKCQPITHEMCIDLPYNLTSFPNMVGEENYKDASESISTYKALLSVVCSEQLKFFLCSVYFPMCNEKIAQSIGPCRPLCLSVKEKCLPVLEGFGFSWPDAIRCEKFPLENNRDKMCMKGPNEEGTIQHEKPVELFDETNDKLVARHCTIDEVFVKKSGKCVPLCTGTQRIAQVERDAATKLLLFLASCSVILTLLSTFIVIISRFGALNTIADVSLFFASVSFAVSAVVYIFSISFREQVSCTDYTHHLLFVIGGLSHVPCSSVGSLIYYSSTCGRFWWLLLCFTWNRATRTSQMLEEATSRIHMLVWGIPLGPLMLALLAMSISANPLTGICMVGASSNATDWIFNFMRELILFVVCTFALTADCCRLLGSDFSEVNSFAGIIAAFYPISALFYMLSFVNEAAQPAVSTYSKTFNIVSSLKFSFDLVLSLIITTLCFIYFLSRISKSPNSKASKEGYQPAVPNLPQPAIPVAARSNTYASTFRTNMI</sequence>
<evidence type="ECO:0000256" key="10">
    <source>
        <dbReference type="SAM" id="Phobius"/>
    </source>
</evidence>
<reference evidence="14 15" key="1">
    <citation type="submission" date="2020-04" db="EMBL/GenBank/DDBJ databases">
        <authorList>
            <person name="Laetsch R D."/>
            <person name="Stevens L."/>
            <person name="Kumar S."/>
            <person name="Blaxter L. M."/>
        </authorList>
    </citation>
    <scope>NUCLEOTIDE SEQUENCE [LARGE SCALE GENOMIC DNA]</scope>
</reference>
<feature type="domain" description="G-protein coupled receptors family 2 profile 2" evidence="13">
    <location>
        <begin position="201"/>
        <end position="383"/>
    </location>
</feature>
<comment type="caution">
    <text evidence="14">The sequence shown here is derived from an EMBL/GenBank/DDBJ whole genome shotgun (WGS) entry which is preliminary data.</text>
</comment>
<comment type="similarity">
    <text evidence="2">Belongs to the G-protein coupled receptor Fz/Smo family.</text>
</comment>
<dbReference type="AlphaFoldDB" id="A0A8S1F7P6"/>
<protein>
    <recommendedName>
        <fullName evidence="16">Frizzled-4</fullName>
    </recommendedName>
</protein>
<evidence type="ECO:0008006" key="16">
    <source>
        <dbReference type="Google" id="ProtNLM"/>
    </source>
</evidence>
<feature type="disulfide bond" evidence="9">
    <location>
        <begin position="24"/>
        <end position="85"/>
    </location>
</feature>
<dbReference type="Gene3D" id="1.10.2000.10">
    <property type="entry name" value="Frizzled cysteine-rich domain"/>
    <property type="match status" value="1"/>
</dbReference>
<gene>
    <name evidence="14" type="ORF">CBOVIS_LOCUS10086</name>
</gene>
<evidence type="ECO:0000259" key="12">
    <source>
        <dbReference type="PROSITE" id="PS50038"/>
    </source>
</evidence>
<keyword evidence="8" id="KW-0675">Receptor</keyword>
<dbReference type="PANTHER" id="PTHR11309:SF23">
    <property type="entry name" value="FRIZZLED-4"/>
    <property type="match status" value="1"/>
</dbReference>
<evidence type="ECO:0000256" key="2">
    <source>
        <dbReference type="ARBA" id="ARBA00008077"/>
    </source>
</evidence>
<evidence type="ECO:0000256" key="4">
    <source>
        <dbReference type="ARBA" id="ARBA00022692"/>
    </source>
</evidence>
<feature type="transmembrane region" description="Helical" evidence="10">
    <location>
        <begin position="365"/>
        <end position="388"/>
    </location>
</feature>
<keyword evidence="5 10" id="KW-1133">Transmembrane helix</keyword>
<evidence type="ECO:0000256" key="6">
    <source>
        <dbReference type="ARBA" id="ARBA00023136"/>
    </source>
</evidence>
<accession>A0A8S1F7P6</accession>
<dbReference type="PROSITE" id="PS50038">
    <property type="entry name" value="FZ"/>
    <property type="match status" value="1"/>
</dbReference>
<feature type="transmembrane region" description="Helical" evidence="10">
    <location>
        <begin position="441"/>
        <end position="463"/>
    </location>
</feature>
<dbReference type="SMART" id="SM00063">
    <property type="entry name" value="FRI"/>
    <property type="match status" value="1"/>
</dbReference>